<dbReference type="Gene3D" id="3.40.50.12020">
    <property type="entry name" value="Uncharacterised protein family UPF0261, NN domain"/>
    <property type="match status" value="1"/>
</dbReference>
<reference evidence="4" key="1">
    <citation type="journal article" date="2020" name="Biotechnol. Biofuels">
        <title>New insights from the biogas microbiome by comprehensive genome-resolved metagenomics of nearly 1600 species originating from multiple anaerobic digesters.</title>
        <authorList>
            <person name="Campanaro S."/>
            <person name="Treu L."/>
            <person name="Rodriguez-R L.M."/>
            <person name="Kovalovszki A."/>
            <person name="Ziels R.M."/>
            <person name="Maus I."/>
            <person name="Zhu X."/>
            <person name="Kougias P.G."/>
            <person name="Basile A."/>
            <person name="Luo G."/>
            <person name="Schluter A."/>
            <person name="Konstantinidis K.T."/>
            <person name="Angelidaki I."/>
        </authorList>
    </citation>
    <scope>NUCLEOTIDE SEQUENCE</scope>
    <source>
        <strain evidence="4">AS06rmzACSIP_7</strain>
    </source>
</reference>
<reference evidence="4" key="2">
    <citation type="submission" date="2020-01" db="EMBL/GenBank/DDBJ databases">
        <authorList>
            <person name="Campanaro S."/>
        </authorList>
    </citation>
    <scope>NUCLEOTIDE SEQUENCE</scope>
    <source>
        <strain evidence="4">AS06rmzACSIP_7</strain>
    </source>
</reference>
<feature type="domain" description="UPF0261" evidence="2">
    <location>
        <begin position="3"/>
        <end position="175"/>
    </location>
</feature>
<evidence type="ECO:0000256" key="1">
    <source>
        <dbReference type="SAM" id="MobiDB-lite"/>
    </source>
</evidence>
<dbReference type="Pfam" id="PF06792">
    <property type="entry name" value="UPF0261"/>
    <property type="match status" value="1"/>
</dbReference>
<dbReference type="EMBL" id="JAAYEE010000173">
    <property type="protein sequence ID" value="NLW35813.1"/>
    <property type="molecule type" value="Genomic_DNA"/>
</dbReference>
<dbReference type="PANTHER" id="PTHR31862">
    <property type="entry name" value="UPF0261 DOMAIN PROTEIN (AFU_ORTHOLOGUE AFUA_1G10120)"/>
    <property type="match status" value="1"/>
</dbReference>
<comment type="caution">
    <text evidence="4">The sequence shown here is derived from an EMBL/GenBank/DDBJ whole genome shotgun (WGS) entry which is preliminary data.</text>
</comment>
<organism evidence="4 5">
    <name type="scientific">Syntrophorhabdus aromaticivorans</name>
    <dbReference type="NCBI Taxonomy" id="328301"/>
    <lineage>
        <taxon>Bacteria</taxon>
        <taxon>Pseudomonadati</taxon>
        <taxon>Thermodesulfobacteriota</taxon>
        <taxon>Syntrophorhabdia</taxon>
        <taxon>Syntrophorhabdales</taxon>
        <taxon>Syntrophorhabdaceae</taxon>
        <taxon>Syntrophorhabdus</taxon>
    </lineage>
</organism>
<dbReference type="Pfam" id="PF23189">
    <property type="entry name" value="UPF0261_C"/>
    <property type="match status" value="1"/>
</dbReference>
<evidence type="ECO:0000313" key="5">
    <source>
        <dbReference type="Proteomes" id="UP000777265"/>
    </source>
</evidence>
<dbReference type="InterPro" id="IPR044122">
    <property type="entry name" value="UPF0261_N"/>
</dbReference>
<dbReference type="AlphaFoldDB" id="A0A971M4P7"/>
<dbReference type="PANTHER" id="PTHR31862:SF1">
    <property type="entry name" value="UPF0261 DOMAIN PROTEIN (AFU_ORTHOLOGUE AFUA_1G10120)"/>
    <property type="match status" value="1"/>
</dbReference>
<proteinExistence type="predicted"/>
<dbReference type="InterPro" id="IPR051353">
    <property type="entry name" value="Tobamovirus_resist_UPF0261"/>
</dbReference>
<sequence>MATVLLIASLDTRRKETLFLKEYIEKEGCNVLLMDISMGTLVEDVADYGCVEVAQAGGSSFDAISRSSDTNRNMGCMVSGARRIVGDLYEKSEIQGIAGFGGTSNVTVISLVMKELPFGFPKLILSSSAAIPALAARFFADTDIVMFHSCVELNGLNYFVKDALGRFAALIGGVLLRRTGAEQHAREAVAVTEFKFAEGCAERVRKLLEQRGLEVVPFSATGASDRIMEEMVSKGLFKGVVDLVPSGLSEALLGGNRSAGLDRLDRELKGPAPVILTPCGFDMMSCGPYERKGTDSYWKRKRIAERKLFIPDKYRVQARTTKREMELIGRVFSEKLNKARAAVAVFIPLRGFSSLSREGGPLHDPQADNGFLKVLRTKTNREKVEIHEMDCAMDDPEFAGAIASRFARMVRTATNDEYGPASTRKPGKPSGNIKEARKRSGR</sequence>
<dbReference type="Gene3D" id="3.40.50.12030">
    <property type="entry name" value="Uncharacterised protein family UPF0261, NC domain"/>
    <property type="match status" value="1"/>
</dbReference>
<accession>A0A971M4P7</accession>
<evidence type="ECO:0000259" key="3">
    <source>
        <dbReference type="Pfam" id="PF23189"/>
    </source>
</evidence>
<evidence type="ECO:0000259" key="2">
    <source>
        <dbReference type="Pfam" id="PF06792"/>
    </source>
</evidence>
<gene>
    <name evidence="4" type="ORF">GXY80_10080</name>
</gene>
<evidence type="ECO:0000313" key="4">
    <source>
        <dbReference type="EMBL" id="NLW35813.1"/>
    </source>
</evidence>
<dbReference type="InterPro" id="IPR056778">
    <property type="entry name" value="UPF0261_C"/>
</dbReference>
<dbReference type="Proteomes" id="UP000777265">
    <property type="component" value="Unassembled WGS sequence"/>
</dbReference>
<feature type="region of interest" description="Disordered" evidence="1">
    <location>
        <begin position="414"/>
        <end position="442"/>
    </location>
</feature>
<feature type="domain" description="UPF0261" evidence="3">
    <location>
        <begin position="186"/>
        <end position="409"/>
    </location>
</feature>
<dbReference type="CDD" id="cd15488">
    <property type="entry name" value="Tm-1-like"/>
    <property type="match status" value="1"/>
</dbReference>
<protein>
    <submittedName>
        <fullName evidence="4">Uncharacterized protein</fullName>
    </submittedName>
</protein>
<name>A0A971M4P7_9BACT</name>